<keyword evidence="2" id="KW-0378">Hydrolase</keyword>
<dbReference type="SUPFAM" id="SSF54637">
    <property type="entry name" value="Thioesterase/thiol ester dehydrase-isomerase"/>
    <property type="match status" value="1"/>
</dbReference>
<dbReference type="Pfam" id="PF03061">
    <property type="entry name" value="4HBT"/>
    <property type="match status" value="1"/>
</dbReference>
<proteinExistence type="inferred from homology"/>
<comment type="similarity">
    <text evidence="1">Belongs to the thioesterase PaaI family.</text>
</comment>
<evidence type="ECO:0000256" key="1">
    <source>
        <dbReference type="ARBA" id="ARBA00008324"/>
    </source>
</evidence>
<evidence type="ECO:0000313" key="4">
    <source>
        <dbReference type="EMBL" id="MCF6138396.1"/>
    </source>
</evidence>
<dbReference type="RefSeq" id="WP_236334822.1">
    <property type="nucleotide sequence ID" value="NZ_JAKIJS010000001.1"/>
</dbReference>
<dbReference type="InterPro" id="IPR006683">
    <property type="entry name" value="Thioestr_dom"/>
</dbReference>
<evidence type="ECO:0000256" key="2">
    <source>
        <dbReference type="ARBA" id="ARBA00022801"/>
    </source>
</evidence>
<accession>A0ABS9H386</accession>
<dbReference type="PANTHER" id="PTHR43240:SF5">
    <property type="entry name" value="1,4-DIHYDROXY-2-NAPHTHOYL-COA THIOESTERASE 1"/>
    <property type="match status" value="1"/>
</dbReference>
<name>A0ABS9H386_9BACL</name>
<dbReference type="NCBIfam" id="TIGR00369">
    <property type="entry name" value="unchar_dom_1"/>
    <property type="match status" value="1"/>
</dbReference>
<reference evidence="4 5" key="1">
    <citation type="submission" date="2022-01" db="EMBL/GenBank/DDBJ databases">
        <title>Alkalihalobacillus sp. EGI L200015, a novel bacterium isolated from a salt lake sediment.</title>
        <authorList>
            <person name="Gao L."/>
            <person name="Fang B.-Z."/>
            <person name="Li W.-J."/>
        </authorList>
    </citation>
    <scope>NUCLEOTIDE SEQUENCE [LARGE SCALE GENOMIC DNA]</scope>
    <source>
        <strain evidence="4 5">KCTC 12718</strain>
    </source>
</reference>
<dbReference type="PANTHER" id="PTHR43240">
    <property type="entry name" value="1,4-DIHYDROXY-2-NAPHTHOYL-COA THIOESTERASE 1"/>
    <property type="match status" value="1"/>
</dbReference>
<dbReference type="Gene3D" id="3.10.129.10">
    <property type="entry name" value="Hotdog Thioesterase"/>
    <property type="match status" value="1"/>
</dbReference>
<organism evidence="4 5">
    <name type="scientific">Pseudalkalibacillus berkeleyi</name>
    <dbReference type="NCBI Taxonomy" id="1069813"/>
    <lineage>
        <taxon>Bacteria</taxon>
        <taxon>Bacillati</taxon>
        <taxon>Bacillota</taxon>
        <taxon>Bacilli</taxon>
        <taxon>Bacillales</taxon>
        <taxon>Fictibacillaceae</taxon>
        <taxon>Pseudalkalibacillus</taxon>
    </lineage>
</organism>
<dbReference type="Proteomes" id="UP001649381">
    <property type="component" value="Unassembled WGS sequence"/>
</dbReference>
<comment type="caution">
    <text evidence="4">The sequence shown here is derived from an EMBL/GenBank/DDBJ whole genome shotgun (WGS) entry which is preliminary data.</text>
</comment>
<dbReference type="InterPro" id="IPR029069">
    <property type="entry name" value="HotDog_dom_sf"/>
</dbReference>
<evidence type="ECO:0000259" key="3">
    <source>
        <dbReference type="Pfam" id="PF03061"/>
    </source>
</evidence>
<feature type="domain" description="Thioesterase" evidence="3">
    <location>
        <begin position="37"/>
        <end position="115"/>
    </location>
</feature>
<keyword evidence="5" id="KW-1185">Reference proteome</keyword>
<sequence>MDFTNTMIGALGMEVIDANESVVKMTMPVDERTKQPMGYLHGGASVALAESAASIGTALNVDLDTHNVFGIEINANHLKSKRDGVVTAIALPLHKGRTTMVWEIKLTDEEDELICISRCTTGMIEKKLSKSK</sequence>
<dbReference type="EMBL" id="JAKIJS010000001">
    <property type="protein sequence ID" value="MCF6138396.1"/>
    <property type="molecule type" value="Genomic_DNA"/>
</dbReference>
<dbReference type="CDD" id="cd03443">
    <property type="entry name" value="PaaI_thioesterase"/>
    <property type="match status" value="1"/>
</dbReference>
<gene>
    <name evidence="4" type="ORF">L2716_11715</name>
</gene>
<evidence type="ECO:0000313" key="5">
    <source>
        <dbReference type="Proteomes" id="UP001649381"/>
    </source>
</evidence>
<dbReference type="InterPro" id="IPR003736">
    <property type="entry name" value="PAAI_dom"/>
</dbReference>
<protein>
    <submittedName>
        <fullName evidence="4">Hotdog fold thioesterase</fullName>
    </submittedName>
</protein>